<dbReference type="Pfam" id="PF00072">
    <property type="entry name" value="Response_reg"/>
    <property type="match status" value="1"/>
</dbReference>
<dbReference type="SMART" id="SM00448">
    <property type="entry name" value="REC"/>
    <property type="match status" value="1"/>
</dbReference>
<dbReference type="CDD" id="cd00156">
    <property type="entry name" value="REC"/>
    <property type="match status" value="1"/>
</dbReference>
<sequence>MIPAGDFSKVEALVAVDNPGLRQGLREALRRIGCKQIVEAVNGLQVQRALAENAFDLMVMVSEMENLFLGELVRDLRHNRLGRHPFPLVVMLSTMAEFDYVRRLVDCGPDDVLLMPVAPDSMLSRMRTLVLARKPFVVTHDYVGPDRRKNHRPSVGGESAPMLEVPNPVAAKVYRIDETGLERDILQVRQRLNLLKIERHGVQISWLEKQLLQLFSAQQPDERLIRLHSLHLADIAEDVLARSAAWQDKALEQACRQMQDVAHRVGDAGRAAMGPLLDELSQGCRAAAAEIARCMARVGSGWMPPERAALPEAGG</sequence>
<evidence type="ECO:0000259" key="1">
    <source>
        <dbReference type="PROSITE" id="PS50110"/>
    </source>
</evidence>
<gene>
    <name evidence="2" type="primary">rssB_3</name>
    <name evidence="2" type="ORF">GALL_196580</name>
</gene>
<evidence type="ECO:0000313" key="2">
    <source>
        <dbReference type="EMBL" id="OIQ98380.1"/>
    </source>
</evidence>
<dbReference type="EMBL" id="MLJW01000120">
    <property type="protein sequence ID" value="OIQ98380.1"/>
    <property type="molecule type" value="Genomic_DNA"/>
</dbReference>
<reference evidence="2" key="1">
    <citation type="submission" date="2016-10" db="EMBL/GenBank/DDBJ databases">
        <title>Sequence of Gallionella enrichment culture.</title>
        <authorList>
            <person name="Poehlein A."/>
            <person name="Muehling M."/>
            <person name="Daniel R."/>
        </authorList>
    </citation>
    <scope>NUCLEOTIDE SEQUENCE</scope>
</reference>
<dbReference type="GO" id="GO:0000160">
    <property type="term" value="P:phosphorelay signal transduction system"/>
    <property type="evidence" value="ECO:0007669"/>
    <property type="project" value="InterPro"/>
</dbReference>
<comment type="caution">
    <text evidence="2">The sequence shown here is derived from an EMBL/GenBank/DDBJ whole genome shotgun (WGS) entry which is preliminary data.</text>
</comment>
<organism evidence="2">
    <name type="scientific">mine drainage metagenome</name>
    <dbReference type="NCBI Taxonomy" id="410659"/>
    <lineage>
        <taxon>unclassified sequences</taxon>
        <taxon>metagenomes</taxon>
        <taxon>ecological metagenomes</taxon>
    </lineage>
</organism>
<accession>A0A1J5S2C2</accession>
<feature type="domain" description="Response regulatory" evidence="1">
    <location>
        <begin position="11"/>
        <end position="130"/>
    </location>
</feature>
<dbReference type="InterPro" id="IPR011006">
    <property type="entry name" value="CheY-like_superfamily"/>
</dbReference>
<dbReference type="Gene3D" id="3.40.50.2300">
    <property type="match status" value="1"/>
</dbReference>
<dbReference type="PROSITE" id="PS50110">
    <property type="entry name" value="RESPONSE_REGULATORY"/>
    <property type="match status" value="1"/>
</dbReference>
<dbReference type="InterPro" id="IPR001789">
    <property type="entry name" value="Sig_transdc_resp-reg_receiver"/>
</dbReference>
<name>A0A1J5S2C2_9ZZZZ</name>
<protein>
    <submittedName>
        <fullName evidence="2">Regulator of RpoS</fullName>
    </submittedName>
</protein>
<proteinExistence type="predicted"/>
<dbReference type="SUPFAM" id="SSF52172">
    <property type="entry name" value="CheY-like"/>
    <property type="match status" value="1"/>
</dbReference>
<dbReference type="AlphaFoldDB" id="A0A1J5S2C2"/>